<gene>
    <name evidence="3" type="ORF">ENU08_01930</name>
    <name evidence="2" type="ORF">ENU41_02380</name>
</gene>
<dbReference type="EMBL" id="DTBD01000013">
    <property type="protein sequence ID" value="HGQ63987.1"/>
    <property type="molecule type" value="Genomic_DNA"/>
</dbReference>
<comment type="caution">
    <text evidence="3">The sequence shown here is derived from an EMBL/GenBank/DDBJ whole genome shotgun (WGS) entry which is preliminary data.</text>
</comment>
<evidence type="ECO:0000259" key="1">
    <source>
        <dbReference type="SMART" id="SM00873"/>
    </source>
</evidence>
<sequence length="232" mass="26023">MMGLCIDLENIVRIDSEVKDLGIHIAYTVSWAEQNYELQSYPFENDVAKLIEYVKSSFTSDNLKDYKVVRAYRDFFWRLGIDPTKTRPASEALVRRALKGSFPRINHVVDAGNIASAFTLIPIGMYDLGKALPSLTIRFSFGGELFRPIGGKEEILDKGIPILVDSRGTVMHIYPHRDSIETCVTESAKKIITIAAGVPGAQKELVVRAIEIVVELLKKIGWRSCENIVYKS</sequence>
<dbReference type="PANTHER" id="PTHR39209">
    <property type="match status" value="1"/>
</dbReference>
<dbReference type="InterPro" id="IPR005146">
    <property type="entry name" value="B3/B4_tRNA-bd"/>
</dbReference>
<feature type="domain" description="B3/B4 tRNA-binding" evidence="1">
    <location>
        <begin position="71"/>
        <end position="222"/>
    </location>
</feature>
<dbReference type="Pfam" id="PF03483">
    <property type="entry name" value="B3_4"/>
    <property type="match status" value="1"/>
</dbReference>
<dbReference type="InterPro" id="IPR020825">
    <property type="entry name" value="Phe-tRNA_synthase-like_B3/B4"/>
</dbReference>
<name>A0A7C4NLU1_9CREN</name>
<accession>A0A7C4NLU1</accession>
<dbReference type="Gene3D" id="3.50.40.10">
    <property type="entry name" value="Phenylalanyl-trna Synthetase, Chain B, domain 3"/>
    <property type="match status" value="1"/>
</dbReference>
<organism evidence="3">
    <name type="scientific">Ignisphaera aggregans</name>
    <dbReference type="NCBI Taxonomy" id="334771"/>
    <lineage>
        <taxon>Archaea</taxon>
        <taxon>Thermoproteota</taxon>
        <taxon>Thermoprotei</taxon>
        <taxon>Desulfurococcales</taxon>
        <taxon>Desulfurococcaceae</taxon>
        <taxon>Ignisphaera</taxon>
    </lineage>
</organism>
<dbReference type="SUPFAM" id="SSF56037">
    <property type="entry name" value="PheT/TilS domain"/>
    <property type="match status" value="1"/>
</dbReference>
<dbReference type="SMART" id="SM00873">
    <property type="entry name" value="B3_4"/>
    <property type="match status" value="1"/>
</dbReference>
<dbReference type="GO" id="GO:0003723">
    <property type="term" value="F:RNA binding"/>
    <property type="evidence" value="ECO:0007669"/>
    <property type="project" value="InterPro"/>
</dbReference>
<dbReference type="GO" id="GO:0004826">
    <property type="term" value="F:phenylalanine-tRNA ligase activity"/>
    <property type="evidence" value="ECO:0007669"/>
    <property type="project" value="InterPro"/>
</dbReference>
<dbReference type="AlphaFoldDB" id="A0A7C4NLU1"/>
<dbReference type="PANTHER" id="PTHR39209:SF2">
    <property type="entry name" value="CYTOPLASMIC PROTEIN"/>
    <property type="match status" value="1"/>
</dbReference>
<evidence type="ECO:0000313" key="3">
    <source>
        <dbReference type="EMBL" id="HGQ63987.1"/>
    </source>
</evidence>
<protein>
    <recommendedName>
        <fullName evidence="1">B3/B4 tRNA-binding domain-containing protein</fullName>
    </recommendedName>
</protein>
<reference evidence="3" key="1">
    <citation type="journal article" date="2020" name="mSystems">
        <title>Genome- and Community-Level Interaction Insights into Carbon Utilization and Element Cycling Functions of Hydrothermarchaeota in Hydrothermal Sediment.</title>
        <authorList>
            <person name="Zhou Z."/>
            <person name="Liu Y."/>
            <person name="Xu W."/>
            <person name="Pan J."/>
            <person name="Luo Z.H."/>
            <person name="Li M."/>
        </authorList>
    </citation>
    <scope>NUCLEOTIDE SEQUENCE [LARGE SCALE GENOMIC DNA]</scope>
    <source>
        <strain evidence="3">SpSt-637</strain>
        <strain evidence="2">SpSt-667</strain>
    </source>
</reference>
<proteinExistence type="predicted"/>
<dbReference type="EMBL" id="DTCK01000013">
    <property type="protein sequence ID" value="HGQ35511.1"/>
    <property type="molecule type" value="Genomic_DNA"/>
</dbReference>
<evidence type="ECO:0000313" key="2">
    <source>
        <dbReference type="EMBL" id="HGQ35511.1"/>
    </source>
</evidence>